<comment type="caution">
    <text evidence="5">The sequence shown here is derived from an EMBL/GenBank/DDBJ whole genome shotgun (WGS) entry which is preliminary data.</text>
</comment>
<dbReference type="Proteomes" id="UP000570514">
    <property type="component" value="Unassembled WGS sequence"/>
</dbReference>
<dbReference type="RefSeq" id="WP_167083375.1">
    <property type="nucleotide sequence ID" value="NZ_BAAADC010000001.1"/>
</dbReference>
<dbReference type="CDD" id="cd00165">
    <property type="entry name" value="S4"/>
    <property type="match status" value="1"/>
</dbReference>
<dbReference type="Gene3D" id="3.40.50.150">
    <property type="entry name" value="Vaccinia Virus protein VP39"/>
    <property type="match status" value="1"/>
</dbReference>
<dbReference type="SUPFAM" id="SSF55174">
    <property type="entry name" value="Alpha-L RNA-binding motif"/>
    <property type="match status" value="1"/>
</dbReference>
<dbReference type="InterPro" id="IPR002942">
    <property type="entry name" value="S4_RNA-bd"/>
</dbReference>
<evidence type="ECO:0000313" key="6">
    <source>
        <dbReference type="Proteomes" id="UP000570514"/>
    </source>
</evidence>
<dbReference type="GO" id="GO:0032259">
    <property type="term" value="P:methylation"/>
    <property type="evidence" value="ECO:0007669"/>
    <property type="project" value="UniProtKB-KW"/>
</dbReference>
<feature type="domain" description="RNA-binding S4" evidence="4">
    <location>
        <begin position="3"/>
        <end position="67"/>
    </location>
</feature>
<sequence>MPTRADVFLVEKGFAASRSEAQAAIRAGTVTANGARVMKPSQLLGDEVEIAYVKAHPYVSRGALKLLAALDHFELSPEGLVCLDIGASTGGFTEVLLERGAHRVYAVDVGHGQLRQKLVNDERVVSLEGTDARNLTAAQIPEPPQVLVADVSFISLKLALPAALSLARNAFLVALVKPQFEAGRAAVGKGGIVKDEAAQNAAVQEVVKLLEKRHWSILGVIDSPIEGGDGNREFLVVARQA</sequence>
<organism evidence="5 6">
    <name type="scientific">Rhizomicrobium palustre</name>
    <dbReference type="NCBI Taxonomy" id="189966"/>
    <lineage>
        <taxon>Bacteria</taxon>
        <taxon>Pseudomonadati</taxon>
        <taxon>Pseudomonadota</taxon>
        <taxon>Alphaproteobacteria</taxon>
        <taxon>Micropepsales</taxon>
        <taxon>Micropepsaceae</taxon>
        <taxon>Rhizomicrobium</taxon>
    </lineage>
</organism>
<dbReference type="PROSITE" id="PS50889">
    <property type="entry name" value="S4"/>
    <property type="match status" value="1"/>
</dbReference>
<dbReference type="PANTHER" id="PTHR32319">
    <property type="entry name" value="BACTERIAL HEMOLYSIN-LIKE PROTEIN"/>
    <property type="match status" value="1"/>
</dbReference>
<dbReference type="PIRSF" id="PIRSF005578">
    <property type="entry name" value="TlyA"/>
    <property type="match status" value="1"/>
</dbReference>
<accession>A0A846N1T7</accession>
<evidence type="ECO:0000313" key="5">
    <source>
        <dbReference type="EMBL" id="NIK89271.1"/>
    </source>
</evidence>
<evidence type="ECO:0000256" key="1">
    <source>
        <dbReference type="ARBA" id="ARBA00022884"/>
    </source>
</evidence>
<evidence type="ECO:0000256" key="3">
    <source>
        <dbReference type="PROSITE-ProRule" id="PRU00182"/>
    </source>
</evidence>
<dbReference type="EC" id="2.1.1.227" evidence="5"/>
<dbReference type="Pfam" id="PF01728">
    <property type="entry name" value="FtsJ"/>
    <property type="match status" value="1"/>
</dbReference>
<keyword evidence="1 3" id="KW-0694">RNA-binding</keyword>
<dbReference type="SUPFAM" id="SSF53335">
    <property type="entry name" value="S-adenosyl-L-methionine-dependent methyltransferases"/>
    <property type="match status" value="1"/>
</dbReference>
<protein>
    <submittedName>
        <fullName evidence="5">23S rRNA (Cytidine1920-2'-O)/16S rRNA (Cytidine1409-2'-O)-methyltransferase</fullName>
        <ecNumber evidence="5">2.1.1.226</ecNumber>
        <ecNumber evidence="5">2.1.1.227</ecNumber>
    </submittedName>
</protein>
<name>A0A846N1T7_9PROT</name>
<dbReference type="EC" id="2.1.1.226" evidence="5"/>
<dbReference type="PANTHER" id="PTHR32319:SF0">
    <property type="entry name" value="BACTERIAL HEMOLYSIN-LIKE PROTEIN"/>
    <property type="match status" value="1"/>
</dbReference>
<reference evidence="5 6" key="1">
    <citation type="submission" date="2020-03" db="EMBL/GenBank/DDBJ databases">
        <title>Genomic Encyclopedia of Type Strains, Phase IV (KMG-IV): sequencing the most valuable type-strain genomes for metagenomic binning, comparative biology and taxonomic classification.</title>
        <authorList>
            <person name="Goeker M."/>
        </authorList>
    </citation>
    <scope>NUCLEOTIDE SEQUENCE [LARGE SCALE GENOMIC DNA]</scope>
    <source>
        <strain evidence="5 6">DSM 19867</strain>
    </source>
</reference>
<dbReference type="AlphaFoldDB" id="A0A846N1T7"/>
<dbReference type="InterPro" id="IPR004538">
    <property type="entry name" value="Hemolysin_A/TlyA"/>
</dbReference>
<dbReference type="NCBIfam" id="TIGR00478">
    <property type="entry name" value="tly"/>
    <property type="match status" value="1"/>
</dbReference>
<dbReference type="InterPro" id="IPR002877">
    <property type="entry name" value="RNA_MeTrfase_FtsJ_dom"/>
</dbReference>
<dbReference type="InterPro" id="IPR029063">
    <property type="entry name" value="SAM-dependent_MTases_sf"/>
</dbReference>
<dbReference type="Pfam" id="PF01479">
    <property type="entry name" value="S4"/>
    <property type="match status" value="1"/>
</dbReference>
<dbReference type="CDD" id="cd02440">
    <property type="entry name" value="AdoMet_MTases"/>
    <property type="match status" value="1"/>
</dbReference>
<dbReference type="InterPro" id="IPR036986">
    <property type="entry name" value="S4_RNA-bd_sf"/>
</dbReference>
<dbReference type="SMART" id="SM00363">
    <property type="entry name" value="S4"/>
    <property type="match status" value="1"/>
</dbReference>
<keyword evidence="5" id="KW-0808">Transferase</keyword>
<proteinExistence type="inferred from homology"/>
<dbReference type="EMBL" id="JAASRM010000001">
    <property type="protein sequence ID" value="NIK89271.1"/>
    <property type="molecule type" value="Genomic_DNA"/>
</dbReference>
<gene>
    <name evidence="5" type="ORF">FHS83_002589</name>
</gene>
<dbReference type="GO" id="GO:0003723">
    <property type="term" value="F:RNA binding"/>
    <property type="evidence" value="ECO:0007669"/>
    <property type="project" value="UniProtKB-KW"/>
</dbReference>
<keyword evidence="5" id="KW-0489">Methyltransferase</keyword>
<dbReference type="GO" id="GO:0008168">
    <property type="term" value="F:methyltransferase activity"/>
    <property type="evidence" value="ECO:0007669"/>
    <property type="project" value="UniProtKB-KW"/>
</dbReference>
<dbReference type="InterPro" id="IPR047048">
    <property type="entry name" value="TlyA"/>
</dbReference>
<evidence type="ECO:0000256" key="2">
    <source>
        <dbReference type="ARBA" id="ARBA00029460"/>
    </source>
</evidence>
<evidence type="ECO:0000259" key="4">
    <source>
        <dbReference type="SMART" id="SM00363"/>
    </source>
</evidence>
<comment type="similarity">
    <text evidence="2">Belongs to the TlyA family.</text>
</comment>
<keyword evidence="6" id="KW-1185">Reference proteome</keyword>
<dbReference type="Gene3D" id="3.10.290.10">
    <property type="entry name" value="RNA-binding S4 domain"/>
    <property type="match status" value="1"/>
</dbReference>